<gene>
    <name evidence="7" type="ORF">J3U88_04175</name>
</gene>
<dbReference type="EMBL" id="JAFREP010000003">
    <property type="protein sequence ID" value="MBO1317647.1"/>
    <property type="molecule type" value="Genomic_DNA"/>
</dbReference>
<dbReference type="InterPro" id="IPR039697">
    <property type="entry name" value="Alcohol_dehydrogenase_Fe"/>
</dbReference>
<dbReference type="Proteomes" id="UP000664417">
    <property type="component" value="Unassembled WGS sequence"/>
</dbReference>
<evidence type="ECO:0000256" key="2">
    <source>
        <dbReference type="ARBA" id="ARBA00007358"/>
    </source>
</evidence>
<dbReference type="Gene3D" id="3.40.50.1970">
    <property type="match status" value="1"/>
</dbReference>
<comment type="caution">
    <text evidence="7">The sequence shown here is derived from an EMBL/GenBank/DDBJ whole genome shotgun (WGS) entry which is preliminary data.</text>
</comment>
<dbReference type="CDD" id="cd08551">
    <property type="entry name" value="Fe-ADH"/>
    <property type="match status" value="1"/>
</dbReference>
<feature type="domain" description="Alcohol dehydrogenase iron-type/glycerol dehydrogenase GldA" evidence="5">
    <location>
        <begin position="9"/>
        <end position="177"/>
    </location>
</feature>
<sequence length="383" mass="40374">MGKIGFSMPTHVVMGSGCRFRLPEIMSRHQWSRLLVVVDPHLTGLCWFGDLRRLLSDEGIQLAFFSDFSANPRTSEAERAAEAAWSTSADAVLAIGGGSAIDAAKAAAMLATNQGKALDFVGLDLFPASPLPLLALPTTCGTGSEVTWVSVLTEETRREKVSIKGGGMFPAYALVDPDLLATLPPHLIASTAMDAMTHAVEALVGRCANPISDAMARQAVALIFEHLETLVRSEGSDETARFYIAKASCLAGMAFGNADVAGVHCLSESIGALFDAPHGVVNAILLAPTLRYQQAYLGHRLHKTAQVIGCNVADEACNDAFLEAVEGLVARLKIPAFASLHIPTDAYETIAGLAERNGSNASNPRPMAAADYLAVLNGLTVSS</sequence>
<evidence type="ECO:0000313" key="7">
    <source>
        <dbReference type="EMBL" id="MBO1317647.1"/>
    </source>
</evidence>
<comment type="similarity">
    <text evidence="2">Belongs to the iron-containing alcohol dehydrogenase family.</text>
</comment>
<keyword evidence="4" id="KW-0520">NAD</keyword>
<organism evidence="7 8">
    <name type="scientific">Acanthopleuribacter pedis</name>
    <dbReference type="NCBI Taxonomy" id="442870"/>
    <lineage>
        <taxon>Bacteria</taxon>
        <taxon>Pseudomonadati</taxon>
        <taxon>Acidobacteriota</taxon>
        <taxon>Holophagae</taxon>
        <taxon>Acanthopleuribacterales</taxon>
        <taxon>Acanthopleuribacteraceae</taxon>
        <taxon>Acanthopleuribacter</taxon>
    </lineage>
</organism>
<evidence type="ECO:0000313" key="8">
    <source>
        <dbReference type="Proteomes" id="UP000664417"/>
    </source>
</evidence>
<feature type="domain" description="Fe-containing alcohol dehydrogenase-like C-terminal" evidence="6">
    <location>
        <begin position="189"/>
        <end position="376"/>
    </location>
</feature>
<evidence type="ECO:0000256" key="4">
    <source>
        <dbReference type="ARBA" id="ARBA00023027"/>
    </source>
</evidence>
<dbReference type="GO" id="GO:0004022">
    <property type="term" value="F:alcohol dehydrogenase (NAD+) activity"/>
    <property type="evidence" value="ECO:0007669"/>
    <property type="project" value="TreeGrafter"/>
</dbReference>
<name>A0A8J7PZL2_9BACT</name>
<dbReference type="GO" id="GO:0046872">
    <property type="term" value="F:metal ion binding"/>
    <property type="evidence" value="ECO:0007669"/>
    <property type="project" value="InterPro"/>
</dbReference>
<evidence type="ECO:0000259" key="6">
    <source>
        <dbReference type="Pfam" id="PF25137"/>
    </source>
</evidence>
<dbReference type="PANTHER" id="PTHR11496">
    <property type="entry name" value="ALCOHOL DEHYDROGENASE"/>
    <property type="match status" value="1"/>
</dbReference>
<protein>
    <submittedName>
        <fullName evidence="7">Iron-containing alcohol dehydrogenase</fullName>
    </submittedName>
</protein>
<dbReference type="PROSITE" id="PS00913">
    <property type="entry name" value="ADH_IRON_1"/>
    <property type="match status" value="1"/>
</dbReference>
<reference evidence="7" key="1">
    <citation type="submission" date="2021-03" db="EMBL/GenBank/DDBJ databases">
        <authorList>
            <person name="Wang G."/>
        </authorList>
    </citation>
    <scope>NUCLEOTIDE SEQUENCE</scope>
    <source>
        <strain evidence="7">KCTC 12899</strain>
    </source>
</reference>
<dbReference type="InterPro" id="IPR056798">
    <property type="entry name" value="ADH_Fe_C"/>
</dbReference>
<dbReference type="SUPFAM" id="SSF56796">
    <property type="entry name" value="Dehydroquinate synthase-like"/>
    <property type="match status" value="1"/>
</dbReference>
<keyword evidence="8" id="KW-1185">Reference proteome</keyword>
<accession>A0A8J7PZL2</accession>
<dbReference type="InterPro" id="IPR001670">
    <property type="entry name" value="ADH_Fe/GldA"/>
</dbReference>
<proteinExistence type="inferred from homology"/>
<dbReference type="InterPro" id="IPR018211">
    <property type="entry name" value="ADH_Fe_CS"/>
</dbReference>
<evidence type="ECO:0000259" key="5">
    <source>
        <dbReference type="Pfam" id="PF00465"/>
    </source>
</evidence>
<dbReference type="PROSITE" id="PS51257">
    <property type="entry name" value="PROKAR_LIPOPROTEIN"/>
    <property type="match status" value="1"/>
</dbReference>
<dbReference type="Gene3D" id="1.20.1090.10">
    <property type="entry name" value="Dehydroquinate synthase-like - alpha domain"/>
    <property type="match status" value="1"/>
</dbReference>
<keyword evidence="3" id="KW-0560">Oxidoreductase</keyword>
<dbReference type="AlphaFoldDB" id="A0A8J7PZL2"/>
<dbReference type="Pfam" id="PF25137">
    <property type="entry name" value="ADH_Fe_C"/>
    <property type="match status" value="1"/>
</dbReference>
<dbReference type="Pfam" id="PF00465">
    <property type="entry name" value="Fe-ADH"/>
    <property type="match status" value="1"/>
</dbReference>
<dbReference type="FunFam" id="3.40.50.1970:FF:000003">
    <property type="entry name" value="Alcohol dehydrogenase, iron-containing"/>
    <property type="match status" value="1"/>
</dbReference>
<evidence type="ECO:0000256" key="3">
    <source>
        <dbReference type="ARBA" id="ARBA00023002"/>
    </source>
</evidence>
<dbReference type="PANTHER" id="PTHR11496:SF102">
    <property type="entry name" value="ALCOHOL DEHYDROGENASE 4"/>
    <property type="match status" value="1"/>
</dbReference>
<comment type="cofactor">
    <cofactor evidence="1">
        <name>Fe cation</name>
        <dbReference type="ChEBI" id="CHEBI:24875"/>
    </cofactor>
</comment>
<evidence type="ECO:0000256" key="1">
    <source>
        <dbReference type="ARBA" id="ARBA00001962"/>
    </source>
</evidence>
<dbReference type="RefSeq" id="WP_207857012.1">
    <property type="nucleotide sequence ID" value="NZ_JAFREP010000003.1"/>
</dbReference>